<accession>A0AAP0E938</accession>
<evidence type="ECO:0008006" key="5">
    <source>
        <dbReference type="Google" id="ProtNLM"/>
    </source>
</evidence>
<proteinExistence type="inferred from homology"/>
<feature type="compositionally biased region" description="Polar residues" evidence="2">
    <location>
        <begin position="33"/>
        <end position="46"/>
    </location>
</feature>
<evidence type="ECO:0000313" key="3">
    <source>
        <dbReference type="EMBL" id="KAK9084818.1"/>
    </source>
</evidence>
<dbReference type="PANTHER" id="PTHR33083:SF103">
    <property type="entry name" value="SENESCENCE REGULATOR"/>
    <property type="match status" value="1"/>
</dbReference>
<keyword evidence="4" id="KW-1185">Reference proteome</keyword>
<comment type="similarity">
    <text evidence="1">Belongs to the senescence regulator S40 family.</text>
</comment>
<dbReference type="PANTHER" id="PTHR33083">
    <property type="entry name" value="EXPRESSED PROTEIN"/>
    <property type="match status" value="1"/>
</dbReference>
<dbReference type="InterPro" id="IPR007608">
    <property type="entry name" value="Senescence_reg_S40"/>
</dbReference>
<sequence>MADAFGFFNKGSREIDQKSVRDEDFDEEDIWGVTNSDSTSSIYANTKQRKPKDLSFSSSSSMSDPRRLPSASRMIPRSSNSSINESNKVVQLQQSAPVNIPDWSKIYKMNLNKSSNGGGFGGFSVDDCDDVDDVVVGIDGDEYDGKLPPHEWIARKLARSQISSFSVCEGVGRTLKGRDLSNVRDAILTRTGFLE</sequence>
<dbReference type="GO" id="GO:0010150">
    <property type="term" value="P:leaf senescence"/>
    <property type="evidence" value="ECO:0007669"/>
    <property type="project" value="UniProtKB-ARBA"/>
</dbReference>
<protein>
    <recommendedName>
        <fullName evidence="5">Senescence regulator</fullName>
    </recommendedName>
</protein>
<evidence type="ECO:0000256" key="1">
    <source>
        <dbReference type="ARBA" id="ARBA00034773"/>
    </source>
</evidence>
<evidence type="ECO:0000256" key="2">
    <source>
        <dbReference type="SAM" id="MobiDB-lite"/>
    </source>
</evidence>
<dbReference type="Pfam" id="PF04520">
    <property type="entry name" value="Senescence_reg"/>
    <property type="match status" value="1"/>
</dbReference>
<comment type="caution">
    <text evidence="3">The sequence shown here is derived from an EMBL/GenBank/DDBJ whole genome shotgun (WGS) entry which is preliminary data.</text>
</comment>
<dbReference type="Proteomes" id="UP001417504">
    <property type="component" value="Unassembled WGS sequence"/>
</dbReference>
<dbReference type="EMBL" id="JBBNAE010000011">
    <property type="protein sequence ID" value="KAK9084818.1"/>
    <property type="molecule type" value="Genomic_DNA"/>
</dbReference>
<feature type="compositionally biased region" description="Low complexity" evidence="2">
    <location>
        <begin position="54"/>
        <end position="63"/>
    </location>
</feature>
<feature type="region of interest" description="Disordered" evidence="2">
    <location>
        <begin position="16"/>
        <end position="86"/>
    </location>
</feature>
<evidence type="ECO:0000313" key="4">
    <source>
        <dbReference type="Proteomes" id="UP001417504"/>
    </source>
</evidence>
<organism evidence="3 4">
    <name type="scientific">Stephania japonica</name>
    <dbReference type="NCBI Taxonomy" id="461633"/>
    <lineage>
        <taxon>Eukaryota</taxon>
        <taxon>Viridiplantae</taxon>
        <taxon>Streptophyta</taxon>
        <taxon>Embryophyta</taxon>
        <taxon>Tracheophyta</taxon>
        <taxon>Spermatophyta</taxon>
        <taxon>Magnoliopsida</taxon>
        <taxon>Ranunculales</taxon>
        <taxon>Menispermaceae</taxon>
        <taxon>Menispermoideae</taxon>
        <taxon>Cissampelideae</taxon>
        <taxon>Stephania</taxon>
    </lineage>
</organism>
<reference evidence="3 4" key="1">
    <citation type="submission" date="2024-01" db="EMBL/GenBank/DDBJ databases">
        <title>Genome assemblies of Stephania.</title>
        <authorList>
            <person name="Yang L."/>
        </authorList>
    </citation>
    <scope>NUCLEOTIDE SEQUENCE [LARGE SCALE GENOMIC DNA]</scope>
    <source>
        <strain evidence="3">QJT</strain>
        <tissue evidence="3">Leaf</tissue>
    </source>
</reference>
<name>A0AAP0E938_9MAGN</name>
<gene>
    <name evidence="3" type="ORF">Sjap_025229</name>
</gene>
<feature type="compositionally biased region" description="Polar residues" evidence="2">
    <location>
        <begin position="77"/>
        <end position="86"/>
    </location>
</feature>
<dbReference type="AlphaFoldDB" id="A0AAP0E938"/>